<feature type="coiled-coil region" evidence="1">
    <location>
        <begin position="24"/>
        <end position="58"/>
    </location>
</feature>
<dbReference type="GO" id="GO:0007099">
    <property type="term" value="P:centriole replication"/>
    <property type="evidence" value="ECO:0007669"/>
    <property type="project" value="TreeGrafter"/>
</dbReference>
<evidence type="ECO:0000256" key="1">
    <source>
        <dbReference type="SAM" id="Coils"/>
    </source>
</evidence>
<gene>
    <name evidence="3" type="ORF">EXN66_Car007111</name>
</gene>
<protein>
    <submittedName>
        <fullName evidence="3">Coiled-coil domain-containing protein 57</fullName>
    </submittedName>
</protein>
<keyword evidence="1" id="KW-0175">Coiled coil</keyword>
<organism evidence="3 4">
    <name type="scientific">Channa argus</name>
    <name type="common">Northern snakehead</name>
    <name type="synonym">Ophicephalus argus</name>
    <dbReference type="NCBI Taxonomy" id="215402"/>
    <lineage>
        <taxon>Eukaryota</taxon>
        <taxon>Metazoa</taxon>
        <taxon>Chordata</taxon>
        <taxon>Craniata</taxon>
        <taxon>Vertebrata</taxon>
        <taxon>Euteleostomi</taxon>
        <taxon>Actinopterygii</taxon>
        <taxon>Neopterygii</taxon>
        <taxon>Teleostei</taxon>
        <taxon>Neoteleostei</taxon>
        <taxon>Acanthomorphata</taxon>
        <taxon>Anabantaria</taxon>
        <taxon>Anabantiformes</taxon>
        <taxon>Channoidei</taxon>
        <taxon>Channidae</taxon>
        <taxon>Channa</taxon>
    </lineage>
</organism>
<feature type="coiled-coil region" evidence="1">
    <location>
        <begin position="420"/>
        <end position="451"/>
    </location>
</feature>
<feature type="compositionally biased region" description="Polar residues" evidence="2">
    <location>
        <begin position="821"/>
        <end position="847"/>
    </location>
</feature>
<feature type="coiled-coil region" evidence="1">
    <location>
        <begin position="356"/>
        <end position="390"/>
    </location>
</feature>
<feature type="region of interest" description="Disordered" evidence="2">
    <location>
        <begin position="820"/>
        <end position="861"/>
    </location>
</feature>
<dbReference type="GO" id="GO:0005814">
    <property type="term" value="C:centriole"/>
    <property type="evidence" value="ECO:0007669"/>
    <property type="project" value="TreeGrafter"/>
</dbReference>
<proteinExistence type="predicted"/>
<evidence type="ECO:0000313" key="3">
    <source>
        <dbReference type="EMBL" id="KAF3691436.1"/>
    </source>
</evidence>
<reference evidence="4" key="2">
    <citation type="submission" date="2019-02" db="EMBL/GenBank/DDBJ databases">
        <title>Opniocepnalus argus Var Kimnra genome.</title>
        <authorList>
            <person name="Zhou C."/>
            <person name="Xiao S."/>
        </authorList>
    </citation>
    <scope>NUCLEOTIDE SEQUENCE [LARGE SCALE GENOMIC DNA]</scope>
</reference>
<feature type="coiled-coil region" evidence="1">
    <location>
        <begin position="271"/>
        <end position="305"/>
    </location>
</feature>
<feature type="compositionally biased region" description="Low complexity" evidence="2">
    <location>
        <begin position="753"/>
        <end position="765"/>
    </location>
</feature>
<dbReference type="GO" id="GO:0007020">
    <property type="term" value="P:microtubule nucleation"/>
    <property type="evidence" value="ECO:0007669"/>
    <property type="project" value="TreeGrafter"/>
</dbReference>
<dbReference type="GO" id="GO:0060271">
    <property type="term" value="P:cilium assembly"/>
    <property type="evidence" value="ECO:0007669"/>
    <property type="project" value="TreeGrafter"/>
</dbReference>
<dbReference type="GO" id="GO:0005876">
    <property type="term" value="C:spindle microtubule"/>
    <property type="evidence" value="ECO:0007669"/>
    <property type="project" value="TreeGrafter"/>
</dbReference>
<accession>A0A6G1PN60</accession>
<feature type="compositionally biased region" description="Low complexity" evidence="2">
    <location>
        <begin position="525"/>
        <end position="539"/>
    </location>
</feature>
<dbReference type="EMBL" id="CM015718">
    <property type="protein sequence ID" value="KAF3691436.1"/>
    <property type="molecule type" value="Genomic_DNA"/>
</dbReference>
<feature type="region of interest" description="Disordered" evidence="2">
    <location>
        <begin position="742"/>
        <end position="765"/>
    </location>
</feature>
<sequence length="861" mass="99019">MQSEEDTGRGDLETQPAAKEKEWNEHLCVRVRQLESSLKQAKEEYSSLRELYQQLREDFEFNLAILDERDRELERYEVITARAVTVDHSRQKAVKQLRMQVTKLEEQRATVERKEELSKTQHNNAHHRLQLDELKRSMDCEMEKQTAEYKRTKCNLQQRIQELEGELTLQRQEMTASFDSVLKQREHEFNLKIDKMRGVIVSLNLKVKLLSKETKTYYQAYLQATEALKASEELSIQLQTQLHHKDQEIRDLNTMKDNRYEHLARAQMKYDAQLEAQHQSDTRELQKAEEHIAKLHKSMEVLAAQVCRLQEDQHEAMKKKDETIQRLRTEVETIQSGWDNYISHVSSEIVVKDTEIITLQKREREFQAELERKREEIEGYKQQLSSGLKREKALEQMRVQAELESQRHCEDIKAKYYLANEQLIQDLIQARDQAKAEMSETEQKLQDLTVLHSVQTERDQAKQGFTLKRDGVASDEICHLQEQNNLLRAVVTQMRKDMESLNHLLSIRQDQPQASSPQYPGAHATTSITPTAQTTTGPPDQSTNSSSKVRPAGVLHVEKHSKPSPVTEQEVRVEHKESAGLNTLVRQLQKENLHLRHQLALGVMSAGLFRNVQGENGNPPFMHTRLKQAASYIVRLSREKQQLIEMGNRLRAQMTNARLQEPEKLEDLSTKEQGDQDVADNHLSVLEQLQYQLTTQELQHCLRHKVCTVVEDVLPAANPWSQGHKTTDRSESLKNKENIPLICPPQSSLDVGSQPLSSLPRSQLSSGESLQSLKELWEKLEPGLSSAILSEGELSRTEVAESDSAGVQMEVHGIGVPIESRPTTEVQQRMSPHKTPSNTTKASNSRTPGRIVKIRNYNVKD</sequence>
<dbReference type="AlphaFoldDB" id="A0A6G1PN60"/>
<dbReference type="PANTHER" id="PTHR46725:SF1">
    <property type="entry name" value="COILED-COIL DOMAIN-CONTAINING PROTEIN 57"/>
    <property type="match status" value="1"/>
</dbReference>
<dbReference type="Proteomes" id="UP000503349">
    <property type="component" value="Chromosome 7"/>
</dbReference>
<evidence type="ECO:0000313" key="4">
    <source>
        <dbReference type="Proteomes" id="UP000503349"/>
    </source>
</evidence>
<dbReference type="OrthoDB" id="568502at2759"/>
<dbReference type="InterPro" id="IPR042481">
    <property type="entry name" value="CCDC57"/>
</dbReference>
<reference evidence="3 4" key="1">
    <citation type="submission" date="2019-02" db="EMBL/GenBank/DDBJ databases">
        <title>Opniocepnalus argus genome.</title>
        <authorList>
            <person name="Zhou C."/>
            <person name="Xiao S."/>
        </authorList>
    </citation>
    <scope>NUCLEOTIDE SEQUENCE [LARGE SCALE GENOMIC DNA]</scope>
    <source>
        <strain evidence="3">OARG1902GOOAL</strain>
        <tissue evidence="3">Muscle</tissue>
    </source>
</reference>
<dbReference type="PANTHER" id="PTHR46725">
    <property type="entry name" value="COILED-COIL DOMAIN-CONTAINING PROTEIN 57"/>
    <property type="match status" value="1"/>
</dbReference>
<keyword evidence="4" id="KW-1185">Reference proteome</keyword>
<evidence type="ECO:0000256" key="2">
    <source>
        <dbReference type="SAM" id="MobiDB-lite"/>
    </source>
</evidence>
<name>A0A6G1PN60_CHAAH</name>
<dbReference type="GO" id="GO:0034451">
    <property type="term" value="C:centriolar satellite"/>
    <property type="evidence" value="ECO:0007669"/>
    <property type="project" value="TreeGrafter"/>
</dbReference>
<dbReference type="GO" id="GO:0045931">
    <property type="term" value="P:positive regulation of mitotic cell cycle"/>
    <property type="evidence" value="ECO:0007669"/>
    <property type="project" value="TreeGrafter"/>
</dbReference>
<feature type="region of interest" description="Disordered" evidence="2">
    <location>
        <begin position="511"/>
        <end position="549"/>
    </location>
</feature>